<sequence length="88" mass="9508">MSRCSSAWKSISHVGGRQSMAGMDAVRLCKQRCRHSLSKLGLVIGEYPGHLKSPSPHYRYSSTSVTPTSGARRHSGKGEPVGELPKSL</sequence>
<comment type="caution">
    <text evidence="2">The sequence shown here is derived from an EMBL/GenBank/DDBJ whole genome shotgun (WGS) entry which is preliminary data.</text>
</comment>
<evidence type="ECO:0000313" key="2">
    <source>
        <dbReference type="EMBL" id="KAJ8341814.1"/>
    </source>
</evidence>
<feature type="region of interest" description="Disordered" evidence="1">
    <location>
        <begin position="51"/>
        <end position="88"/>
    </location>
</feature>
<reference evidence="2" key="1">
    <citation type="journal article" date="2023" name="Science">
        <title>Genome structures resolve the early diversification of teleost fishes.</title>
        <authorList>
            <person name="Parey E."/>
            <person name="Louis A."/>
            <person name="Montfort J."/>
            <person name="Bouchez O."/>
            <person name="Roques C."/>
            <person name="Iampietro C."/>
            <person name="Lluch J."/>
            <person name="Castinel A."/>
            <person name="Donnadieu C."/>
            <person name="Desvignes T."/>
            <person name="Floi Bucao C."/>
            <person name="Jouanno E."/>
            <person name="Wen M."/>
            <person name="Mejri S."/>
            <person name="Dirks R."/>
            <person name="Jansen H."/>
            <person name="Henkel C."/>
            <person name="Chen W.J."/>
            <person name="Zahm M."/>
            <person name="Cabau C."/>
            <person name="Klopp C."/>
            <person name="Thompson A.W."/>
            <person name="Robinson-Rechavi M."/>
            <person name="Braasch I."/>
            <person name="Lecointre G."/>
            <person name="Bobe J."/>
            <person name="Postlethwait J.H."/>
            <person name="Berthelot C."/>
            <person name="Roest Crollius H."/>
            <person name="Guiguen Y."/>
        </authorList>
    </citation>
    <scope>NUCLEOTIDE SEQUENCE</scope>
    <source>
        <strain evidence="2">WJC10195</strain>
    </source>
</reference>
<dbReference type="AlphaFoldDB" id="A0A9Q1EN37"/>
<name>A0A9Q1EN37_SYNKA</name>
<feature type="compositionally biased region" description="Polar residues" evidence="1">
    <location>
        <begin position="60"/>
        <end position="69"/>
    </location>
</feature>
<accession>A0A9Q1EN37</accession>
<gene>
    <name evidence="2" type="ORF">SKAU_G00341050</name>
</gene>
<protein>
    <submittedName>
        <fullName evidence="2">Uncharacterized protein</fullName>
    </submittedName>
</protein>
<dbReference type="EMBL" id="JAINUF010000015">
    <property type="protein sequence ID" value="KAJ8341814.1"/>
    <property type="molecule type" value="Genomic_DNA"/>
</dbReference>
<keyword evidence="3" id="KW-1185">Reference proteome</keyword>
<evidence type="ECO:0000313" key="3">
    <source>
        <dbReference type="Proteomes" id="UP001152622"/>
    </source>
</evidence>
<organism evidence="2 3">
    <name type="scientific">Synaphobranchus kaupii</name>
    <name type="common">Kaup's arrowtooth eel</name>
    <dbReference type="NCBI Taxonomy" id="118154"/>
    <lineage>
        <taxon>Eukaryota</taxon>
        <taxon>Metazoa</taxon>
        <taxon>Chordata</taxon>
        <taxon>Craniata</taxon>
        <taxon>Vertebrata</taxon>
        <taxon>Euteleostomi</taxon>
        <taxon>Actinopterygii</taxon>
        <taxon>Neopterygii</taxon>
        <taxon>Teleostei</taxon>
        <taxon>Anguilliformes</taxon>
        <taxon>Synaphobranchidae</taxon>
        <taxon>Synaphobranchus</taxon>
    </lineage>
</organism>
<evidence type="ECO:0000256" key="1">
    <source>
        <dbReference type="SAM" id="MobiDB-lite"/>
    </source>
</evidence>
<dbReference type="Proteomes" id="UP001152622">
    <property type="component" value="Chromosome 15"/>
</dbReference>
<proteinExistence type="predicted"/>